<dbReference type="PANTHER" id="PTHR23355">
    <property type="entry name" value="RIBONUCLEASE"/>
    <property type="match status" value="1"/>
</dbReference>
<dbReference type="InterPro" id="IPR033771">
    <property type="entry name" value="Rrp44_CSD1"/>
</dbReference>
<dbReference type="Gene3D" id="2.40.50.690">
    <property type="match status" value="1"/>
</dbReference>
<dbReference type="PROSITE" id="PS01175">
    <property type="entry name" value="RIBONUCLEASE_II"/>
    <property type="match status" value="1"/>
</dbReference>
<organism evidence="12 13">
    <name type="scientific">Blattamonas nauphoetae</name>
    <dbReference type="NCBI Taxonomy" id="2049346"/>
    <lineage>
        <taxon>Eukaryota</taxon>
        <taxon>Metamonada</taxon>
        <taxon>Preaxostyla</taxon>
        <taxon>Oxymonadida</taxon>
        <taxon>Blattamonas</taxon>
    </lineage>
</organism>
<dbReference type="InterPro" id="IPR033770">
    <property type="entry name" value="RRP44_S1"/>
</dbReference>
<dbReference type="Gene3D" id="2.40.50.140">
    <property type="entry name" value="Nucleic acid-binding proteins"/>
    <property type="match status" value="1"/>
</dbReference>
<evidence type="ECO:0000256" key="2">
    <source>
        <dbReference type="ARBA" id="ARBA00005785"/>
    </source>
</evidence>
<evidence type="ECO:0000313" key="12">
    <source>
        <dbReference type="EMBL" id="KAK2961352.1"/>
    </source>
</evidence>
<evidence type="ECO:0000259" key="11">
    <source>
        <dbReference type="SMART" id="SM00955"/>
    </source>
</evidence>
<keyword evidence="6" id="KW-0271">Exosome</keyword>
<name>A0ABQ9YC64_9EUKA</name>
<feature type="domain" description="RNB" evidence="11">
    <location>
        <begin position="398"/>
        <end position="796"/>
    </location>
</feature>
<reference evidence="12 13" key="1">
    <citation type="journal article" date="2022" name="bioRxiv">
        <title>Genomics of Preaxostyla Flagellates Illuminates Evolutionary Transitions and the Path Towards Mitochondrial Loss.</title>
        <authorList>
            <person name="Novak L.V.F."/>
            <person name="Treitli S.C."/>
            <person name="Pyrih J."/>
            <person name="Halakuc P."/>
            <person name="Pipaliya S.V."/>
            <person name="Vacek V."/>
            <person name="Brzon O."/>
            <person name="Soukal P."/>
            <person name="Eme L."/>
            <person name="Dacks J.B."/>
            <person name="Karnkowska A."/>
            <person name="Elias M."/>
            <person name="Hampl V."/>
        </authorList>
    </citation>
    <scope>NUCLEOTIDE SEQUENCE [LARGE SCALE GENOMIC DNA]</scope>
    <source>
        <strain evidence="12">NAU3</strain>
        <tissue evidence="12">Gut</tissue>
    </source>
</reference>
<evidence type="ECO:0000313" key="13">
    <source>
        <dbReference type="Proteomes" id="UP001281761"/>
    </source>
</evidence>
<evidence type="ECO:0000256" key="7">
    <source>
        <dbReference type="ARBA" id="ARBA00022839"/>
    </source>
</evidence>
<keyword evidence="8" id="KW-0694">RNA-binding</keyword>
<keyword evidence="7 12" id="KW-0269">Exonuclease</keyword>
<dbReference type="GO" id="GO:0004527">
    <property type="term" value="F:exonuclease activity"/>
    <property type="evidence" value="ECO:0007669"/>
    <property type="project" value="UniProtKB-KW"/>
</dbReference>
<dbReference type="Pfam" id="PF17849">
    <property type="entry name" value="OB_Dis3"/>
    <property type="match status" value="1"/>
</dbReference>
<evidence type="ECO:0000256" key="8">
    <source>
        <dbReference type="ARBA" id="ARBA00022884"/>
    </source>
</evidence>
<keyword evidence="13" id="KW-1185">Reference proteome</keyword>
<sequence length="964" mass="108593">MTDVVIPQTVLTYLLKTNTFIHRRLLQFIDDKEKRFYQFLNEFHSETCAERTSLTTEEQFTIDQTINVARFYHRHLEGISGSRKLTITLLTNEANNYPQTDDIDIKSVESYAQEHFGSKNPEIFDLLPTSDRTGIPTTTVPFQPHLSPNEITKLISQNRIVRGYVRMNRYNKYEAQIVSQSLPVSVIVYGQANLNRAIDGDYVAIHLNDRTQWKAVSNRLIPRESPVEITDIEPPPTNLNEQAITDLHPTGQVVGIVRREERSFPGSLIIPPNLKKSSRTQHFMFRPIAPTIPLIAVSVTDPSMYLGKRVSVVIDGWGESEAVPHGHISQVIGDMGVIEIEQESVLQEYQVPHEAFTAPQLDCVPDTDGLDWMREKMEKAGSAMDVDDGDVDEDDDVRWNLTDRPICSVDPVGCRDIDDTIHAAFIFNDSQSELPSLPAPYETHPFIAASSILSQSTLFEFSQDEEAYLELGVHIADVAHFVKQNSALDVEAALRGTTTYLVGKRYDMLPKKLTEELCSLRSNELHCSFSVLWKVDLKTLEIVDAKFNKSVILSCASLTYEAAQTVLDQLEREPIPLNRPQIVRNVTDVLGKATDVTTRTASSLVLCRDAARRLKKGRFDAGALSLSSPQLHFELDAVSHDPVSVEAHAMVEANSMIEEFMLLANIWVARRIYSVFPSFALLRRHPPPPAMGMKWLEDVFETVGLPFDGSSNKALNASLDRASTSKQFTDLFFPTMLKMTATRSMSLALYFASGDLEYSDFIHFGLATPIYTHFTSPIRRYSDLVVHRMLAASLNMDGDSPSPVSIEKGTGMEYDQQSVAAVCANLNRRYKNAKDAGRADAQMNTLRMIWKMQNENKTEMDTNDGKVDTRRMKAYISKVYQNGVVVYIPQFACDVPVLMEDGTDEKTSFKQKVHSFDSRKQKIVCVDLKTKKSKQLTIFQPIFVSIHVSQDTAGYSMDADFLFE</sequence>
<dbReference type="SMART" id="SM00955">
    <property type="entry name" value="RNB"/>
    <property type="match status" value="1"/>
</dbReference>
<dbReference type="Pfam" id="PF17215">
    <property type="entry name" value="Rrp44_S1"/>
    <property type="match status" value="1"/>
</dbReference>
<evidence type="ECO:0000256" key="6">
    <source>
        <dbReference type="ARBA" id="ARBA00022835"/>
    </source>
</evidence>
<evidence type="ECO:0000256" key="10">
    <source>
        <dbReference type="RuleBase" id="RU003901"/>
    </source>
</evidence>
<dbReference type="Pfam" id="PF17216">
    <property type="entry name" value="Rrp44_CSD1"/>
    <property type="match status" value="1"/>
</dbReference>
<dbReference type="Proteomes" id="UP001281761">
    <property type="component" value="Unassembled WGS sequence"/>
</dbReference>
<comment type="similarity">
    <text evidence="2 10">Belongs to the RNR ribonuclease family.</text>
</comment>
<dbReference type="InterPro" id="IPR022966">
    <property type="entry name" value="RNase_II/R_CS"/>
</dbReference>
<dbReference type="Gene3D" id="2.40.50.700">
    <property type="match status" value="1"/>
</dbReference>
<evidence type="ECO:0000256" key="5">
    <source>
        <dbReference type="ARBA" id="ARBA00022801"/>
    </source>
</evidence>
<dbReference type="InterPro" id="IPR050180">
    <property type="entry name" value="RNR_Ribonuclease"/>
</dbReference>
<dbReference type="EMBL" id="JARBJD010000017">
    <property type="protein sequence ID" value="KAK2961352.1"/>
    <property type="molecule type" value="Genomic_DNA"/>
</dbReference>
<comment type="subcellular location">
    <subcellularLocation>
        <location evidence="1">Nucleus</location>
    </subcellularLocation>
</comment>
<dbReference type="SUPFAM" id="SSF50249">
    <property type="entry name" value="Nucleic acid-binding proteins"/>
    <property type="match status" value="3"/>
</dbReference>
<evidence type="ECO:0000256" key="4">
    <source>
        <dbReference type="ARBA" id="ARBA00022722"/>
    </source>
</evidence>
<comment type="caution">
    <text evidence="12">The sequence shown here is derived from an EMBL/GenBank/DDBJ whole genome shotgun (WGS) entry which is preliminary data.</text>
</comment>
<dbReference type="Gene3D" id="3.40.50.1010">
    <property type="entry name" value="5'-nuclease"/>
    <property type="match status" value="1"/>
</dbReference>
<dbReference type="InterPro" id="IPR001900">
    <property type="entry name" value="RNase_II/R"/>
</dbReference>
<keyword evidence="5 12" id="KW-0378">Hydrolase</keyword>
<dbReference type="InterPro" id="IPR041505">
    <property type="entry name" value="Dis3_CSD2"/>
</dbReference>
<evidence type="ECO:0000256" key="3">
    <source>
        <dbReference type="ARBA" id="ARBA00022552"/>
    </source>
</evidence>
<dbReference type="InterPro" id="IPR012340">
    <property type="entry name" value="NA-bd_OB-fold"/>
</dbReference>
<dbReference type="Pfam" id="PF00773">
    <property type="entry name" value="RNB"/>
    <property type="match status" value="1"/>
</dbReference>
<keyword evidence="9" id="KW-0539">Nucleus</keyword>
<keyword evidence="3" id="KW-0698">rRNA processing</keyword>
<evidence type="ECO:0000256" key="1">
    <source>
        <dbReference type="ARBA" id="ARBA00004123"/>
    </source>
</evidence>
<accession>A0ABQ9YC64</accession>
<evidence type="ECO:0000256" key="9">
    <source>
        <dbReference type="ARBA" id="ARBA00023242"/>
    </source>
</evidence>
<proteinExistence type="inferred from homology"/>
<protein>
    <submittedName>
        <fullName evidence="12">Exosome complex exonuclease RRP44</fullName>
        <ecNumber evidence="12">3.1.26.-</ecNumber>
    </submittedName>
</protein>
<keyword evidence="4" id="KW-0540">Nuclease</keyword>
<dbReference type="EC" id="3.1.26.-" evidence="12"/>
<dbReference type="PANTHER" id="PTHR23355:SF35">
    <property type="entry name" value="EXOSOME COMPLEX EXONUCLEASE RRP44"/>
    <property type="match status" value="1"/>
</dbReference>
<gene>
    <name evidence="12" type="ORF">BLNAU_3798</name>
</gene>